<comment type="caution">
    <text evidence="2">The sequence shown here is derived from an EMBL/GenBank/DDBJ whole genome shotgun (WGS) entry which is preliminary data.</text>
</comment>
<dbReference type="EMBL" id="JBJQND010000004">
    <property type="protein sequence ID" value="KAL3879288.1"/>
    <property type="molecule type" value="Genomic_DNA"/>
</dbReference>
<evidence type="ECO:0000259" key="1">
    <source>
        <dbReference type="Pfam" id="PF16026"/>
    </source>
</evidence>
<evidence type="ECO:0000313" key="3">
    <source>
        <dbReference type="Proteomes" id="UP001634394"/>
    </source>
</evidence>
<keyword evidence="3" id="KW-1185">Reference proteome</keyword>
<gene>
    <name evidence="2" type="ORF">ACJMK2_031589</name>
</gene>
<reference evidence="2 3" key="1">
    <citation type="submission" date="2024-11" db="EMBL/GenBank/DDBJ databases">
        <title>Chromosome-level genome assembly of the freshwater bivalve Anodonta woodiana.</title>
        <authorList>
            <person name="Chen X."/>
        </authorList>
    </citation>
    <scope>NUCLEOTIDE SEQUENCE [LARGE SCALE GENOMIC DNA]</scope>
    <source>
        <strain evidence="2">MN2024</strain>
        <tissue evidence="2">Gills</tissue>
    </source>
</reference>
<proteinExistence type="predicted"/>
<sequence>PLCSLIAKCLDMPFTVLPKTSKYLKRCIDLCLKMGVQEKPLHLDGFAEMDSYVGKKFDKDKFRSYTRSGSHIDFFVWPTLYLYEGGPILVKGIAQCCKPVEATDENPPSCSKTDQNKD</sequence>
<accession>A0ABD3X1D8</accession>
<dbReference type="InterPro" id="IPR031981">
    <property type="entry name" value="MIEAP_C"/>
</dbReference>
<feature type="domain" description="Mitochondria-eating protein C-terminal" evidence="1">
    <location>
        <begin position="21"/>
        <end position="94"/>
    </location>
</feature>
<feature type="non-terminal residue" evidence="2">
    <location>
        <position position="1"/>
    </location>
</feature>
<protein>
    <recommendedName>
        <fullName evidence="1">Mitochondria-eating protein C-terminal domain-containing protein</fullName>
    </recommendedName>
</protein>
<evidence type="ECO:0000313" key="2">
    <source>
        <dbReference type="EMBL" id="KAL3879288.1"/>
    </source>
</evidence>
<name>A0ABD3X1D8_SINWO</name>
<dbReference type="AlphaFoldDB" id="A0ABD3X1D8"/>
<organism evidence="2 3">
    <name type="scientific">Sinanodonta woodiana</name>
    <name type="common">Chinese pond mussel</name>
    <name type="synonym">Anodonta woodiana</name>
    <dbReference type="NCBI Taxonomy" id="1069815"/>
    <lineage>
        <taxon>Eukaryota</taxon>
        <taxon>Metazoa</taxon>
        <taxon>Spiralia</taxon>
        <taxon>Lophotrochozoa</taxon>
        <taxon>Mollusca</taxon>
        <taxon>Bivalvia</taxon>
        <taxon>Autobranchia</taxon>
        <taxon>Heteroconchia</taxon>
        <taxon>Palaeoheterodonta</taxon>
        <taxon>Unionida</taxon>
        <taxon>Unionoidea</taxon>
        <taxon>Unionidae</taxon>
        <taxon>Unioninae</taxon>
        <taxon>Sinanodonta</taxon>
    </lineage>
</organism>
<dbReference type="Pfam" id="PF16026">
    <property type="entry name" value="MIEAP"/>
    <property type="match status" value="1"/>
</dbReference>
<dbReference type="Proteomes" id="UP001634394">
    <property type="component" value="Unassembled WGS sequence"/>
</dbReference>